<dbReference type="InterPro" id="IPR000524">
    <property type="entry name" value="Tscrpt_reg_HTH_GntR"/>
</dbReference>
<proteinExistence type="inferred from homology"/>
<dbReference type="InterPro" id="IPR036388">
    <property type="entry name" value="WH-like_DNA-bd_sf"/>
</dbReference>
<evidence type="ECO:0000256" key="4">
    <source>
        <dbReference type="ARBA" id="ARBA00023125"/>
    </source>
</evidence>
<reference evidence="7 8" key="1">
    <citation type="journal article" date="2014" name="Int. J. Syst. Evol. Microbiol.">
        <title>Complete genome sequence of Corynebacterium casei LMG S-19264T (=DSM 44701T), isolated from a smear-ripened cheese.</title>
        <authorList>
            <consortium name="US DOE Joint Genome Institute (JGI-PGF)"/>
            <person name="Walter F."/>
            <person name="Albersmeier A."/>
            <person name="Kalinowski J."/>
            <person name="Ruckert C."/>
        </authorList>
    </citation>
    <scope>NUCLEOTIDE SEQUENCE [LARGE SCALE GENOMIC DNA]</scope>
    <source>
        <strain evidence="7 8">CGMCC 4.7111</strain>
    </source>
</reference>
<name>A0A918D6H8_9ACTN</name>
<dbReference type="Pfam" id="PF00392">
    <property type="entry name" value="GntR"/>
    <property type="match status" value="1"/>
</dbReference>
<feature type="domain" description="HTH gntR-type" evidence="6">
    <location>
        <begin position="32"/>
        <end position="100"/>
    </location>
</feature>
<dbReference type="Gene3D" id="3.40.640.10">
    <property type="entry name" value="Type I PLP-dependent aspartate aminotransferase-like (Major domain)"/>
    <property type="match status" value="1"/>
</dbReference>
<dbReference type="InterPro" id="IPR036390">
    <property type="entry name" value="WH_DNA-bd_sf"/>
</dbReference>
<dbReference type="Pfam" id="PF00155">
    <property type="entry name" value="Aminotran_1_2"/>
    <property type="match status" value="1"/>
</dbReference>
<dbReference type="SUPFAM" id="SSF46785">
    <property type="entry name" value="Winged helix' DNA-binding domain"/>
    <property type="match status" value="1"/>
</dbReference>
<dbReference type="PROSITE" id="PS50949">
    <property type="entry name" value="HTH_GNTR"/>
    <property type="match status" value="1"/>
</dbReference>
<dbReference type="EMBL" id="BMMM01000011">
    <property type="protein sequence ID" value="GGN75878.1"/>
    <property type="molecule type" value="Genomic_DNA"/>
</dbReference>
<dbReference type="GO" id="GO:0003700">
    <property type="term" value="F:DNA-binding transcription factor activity"/>
    <property type="evidence" value="ECO:0007669"/>
    <property type="project" value="InterPro"/>
</dbReference>
<keyword evidence="5" id="KW-0804">Transcription</keyword>
<evidence type="ECO:0000256" key="3">
    <source>
        <dbReference type="ARBA" id="ARBA00023015"/>
    </source>
</evidence>
<sequence>MAGPPVSSNSMPPQWAGLSPELLLSVDRGSGEQLRAQLERQVRDAIRTGRLVAGERLPSSRELARALGLSRGLVQDCYVQLQAEGYLVTRVGSATRVAAGAHVPPAPASAHPAAPRLIADFRHGVPDLGSFPLADWLWAMREAGRAMPTAGLDYGDPRGSSALREVMAGYLRRVRAAAADPERIVVCSGYAQGLGLALRSLAGAGVRVVAYEDPGAPASATAAAEAAGLTAVPVTVDDDGIDVRALDATGARAVVVTPAHQWPTGVVLAPARRLALIEWAMRRDAYVIEDDYDAEFRYDREPVGALQGLAADRVISIGTVSKSLAPALRIGWLLCPPALTGPVTEAKRLTDRGSPTLDQLALAKLIESGRHDRHLRRMRTLYATRRTALVSALAAHAPEVRLTGLAAGFHAVAHLAAPADERALVIAARERSVGLYGMSPCRSTHATTPVQLVLGFGDVGERAITEGIAAVGDLLAGPCS</sequence>
<dbReference type="CDD" id="cd00609">
    <property type="entry name" value="AAT_like"/>
    <property type="match status" value="1"/>
</dbReference>
<accession>A0A918D6H8</accession>
<dbReference type="GO" id="GO:0003677">
    <property type="term" value="F:DNA binding"/>
    <property type="evidence" value="ECO:0007669"/>
    <property type="project" value="UniProtKB-KW"/>
</dbReference>
<dbReference type="InterPro" id="IPR004839">
    <property type="entry name" value="Aminotransferase_I/II_large"/>
</dbReference>
<evidence type="ECO:0000259" key="6">
    <source>
        <dbReference type="PROSITE" id="PS50949"/>
    </source>
</evidence>
<dbReference type="InterPro" id="IPR051446">
    <property type="entry name" value="HTH_trans_reg/aminotransferase"/>
</dbReference>
<dbReference type="PANTHER" id="PTHR46577:SF1">
    <property type="entry name" value="HTH-TYPE TRANSCRIPTIONAL REGULATORY PROTEIN GABR"/>
    <property type="match status" value="1"/>
</dbReference>
<gene>
    <name evidence="7" type="ORF">GCM10011579_056370</name>
</gene>
<dbReference type="InterPro" id="IPR015424">
    <property type="entry name" value="PyrdxlP-dep_Trfase"/>
</dbReference>
<evidence type="ECO:0000313" key="8">
    <source>
        <dbReference type="Proteomes" id="UP000600365"/>
    </source>
</evidence>
<dbReference type="Proteomes" id="UP000600365">
    <property type="component" value="Unassembled WGS sequence"/>
</dbReference>
<dbReference type="Gene3D" id="1.10.10.10">
    <property type="entry name" value="Winged helix-like DNA-binding domain superfamily/Winged helix DNA-binding domain"/>
    <property type="match status" value="1"/>
</dbReference>
<keyword evidence="2" id="KW-0663">Pyridoxal phosphate</keyword>
<dbReference type="PANTHER" id="PTHR46577">
    <property type="entry name" value="HTH-TYPE TRANSCRIPTIONAL REGULATORY PROTEIN GABR"/>
    <property type="match status" value="1"/>
</dbReference>
<dbReference type="InterPro" id="IPR015421">
    <property type="entry name" value="PyrdxlP-dep_Trfase_major"/>
</dbReference>
<dbReference type="PRINTS" id="PR00035">
    <property type="entry name" value="HTHGNTR"/>
</dbReference>
<dbReference type="SUPFAM" id="SSF53383">
    <property type="entry name" value="PLP-dependent transferases"/>
    <property type="match status" value="1"/>
</dbReference>
<comment type="caution">
    <text evidence="7">The sequence shown here is derived from an EMBL/GenBank/DDBJ whole genome shotgun (WGS) entry which is preliminary data.</text>
</comment>
<evidence type="ECO:0000256" key="5">
    <source>
        <dbReference type="ARBA" id="ARBA00023163"/>
    </source>
</evidence>
<dbReference type="CDD" id="cd07377">
    <property type="entry name" value="WHTH_GntR"/>
    <property type="match status" value="1"/>
</dbReference>
<dbReference type="SMART" id="SM00345">
    <property type="entry name" value="HTH_GNTR"/>
    <property type="match status" value="1"/>
</dbReference>
<organism evidence="7 8">
    <name type="scientific">Streptomyces albiflavescens</name>
    <dbReference type="NCBI Taxonomy" id="1623582"/>
    <lineage>
        <taxon>Bacteria</taxon>
        <taxon>Bacillati</taxon>
        <taxon>Actinomycetota</taxon>
        <taxon>Actinomycetes</taxon>
        <taxon>Kitasatosporales</taxon>
        <taxon>Streptomycetaceae</taxon>
        <taxon>Streptomyces</taxon>
    </lineage>
</organism>
<keyword evidence="8" id="KW-1185">Reference proteome</keyword>
<dbReference type="GO" id="GO:0030170">
    <property type="term" value="F:pyridoxal phosphate binding"/>
    <property type="evidence" value="ECO:0007669"/>
    <property type="project" value="InterPro"/>
</dbReference>
<evidence type="ECO:0000256" key="1">
    <source>
        <dbReference type="ARBA" id="ARBA00005384"/>
    </source>
</evidence>
<protein>
    <submittedName>
        <fullName evidence="7">GntR family transcriptional regulator</fullName>
    </submittedName>
</protein>
<evidence type="ECO:0000256" key="2">
    <source>
        <dbReference type="ARBA" id="ARBA00022898"/>
    </source>
</evidence>
<keyword evidence="4" id="KW-0238">DNA-binding</keyword>
<evidence type="ECO:0000313" key="7">
    <source>
        <dbReference type="EMBL" id="GGN75878.1"/>
    </source>
</evidence>
<comment type="similarity">
    <text evidence="1">In the C-terminal section; belongs to the class-I pyridoxal-phosphate-dependent aminotransferase family.</text>
</comment>
<dbReference type="AlphaFoldDB" id="A0A918D6H8"/>
<keyword evidence="3" id="KW-0805">Transcription regulation</keyword>